<accession>A0ABP5NM80</accession>
<keyword evidence="3" id="KW-1185">Reference proteome</keyword>
<dbReference type="Proteomes" id="UP001500432">
    <property type="component" value="Unassembled WGS sequence"/>
</dbReference>
<proteinExistence type="predicted"/>
<comment type="caution">
    <text evidence="2">The sequence shown here is derived from an EMBL/GenBank/DDBJ whole genome shotgun (WGS) entry which is preliminary data.</text>
</comment>
<feature type="region of interest" description="Disordered" evidence="1">
    <location>
        <begin position="47"/>
        <end position="67"/>
    </location>
</feature>
<gene>
    <name evidence="2" type="ORF">GCM10009849_22200</name>
</gene>
<evidence type="ECO:0000313" key="3">
    <source>
        <dbReference type="Proteomes" id="UP001500432"/>
    </source>
</evidence>
<reference evidence="3" key="1">
    <citation type="journal article" date="2019" name="Int. J. Syst. Evol. Microbiol.">
        <title>The Global Catalogue of Microorganisms (GCM) 10K type strain sequencing project: providing services to taxonomists for standard genome sequencing and annotation.</title>
        <authorList>
            <consortium name="The Broad Institute Genomics Platform"/>
            <consortium name="The Broad Institute Genome Sequencing Center for Infectious Disease"/>
            <person name="Wu L."/>
            <person name="Ma J."/>
        </authorList>
    </citation>
    <scope>NUCLEOTIDE SEQUENCE [LARGE SCALE GENOMIC DNA]</scope>
    <source>
        <strain evidence="3">JCM 16034</strain>
    </source>
</reference>
<name>A0ABP5NM80_9MICC</name>
<sequence length="94" mass="10126">MEGAVPPGGLTTPPSRVHQFPALTLSGTREPLPNALGYATSAHRACGEPEPWAEGPRGANSRTRDGDDAYFAYPKRKGGWIDGARTRTYPQFIT</sequence>
<organism evidence="2 3">
    <name type="scientific">Sinomonas flava</name>
    <dbReference type="NCBI Taxonomy" id="496857"/>
    <lineage>
        <taxon>Bacteria</taxon>
        <taxon>Bacillati</taxon>
        <taxon>Actinomycetota</taxon>
        <taxon>Actinomycetes</taxon>
        <taxon>Micrococcales</taxon>
        <taxon>Micrococcaceae</taxon>
        <taxon>Sinomonas</taxon>
    </lineage>
</organism>
<dbReference type="EMBL" id="BAAAQW010000005">
    <property type="protein sequence ID" value="GAA2200686.1"/>
    <property type="molecule type" value="Genomic_DNA"/>
</dbReference>
<evidence type="ECO:0000313" key="2">
    <source>
        <dbReference type="EMBL" id="GAA2200686.1"/>
    </source>
</evidence>
<protein>
    <submittedName>
        <fullName evidence="2">Uncharacterized protein</fullName>
    </submittedName>
</protein>
<evidence type="ECO:0000256" key="1">
    <source>
        <dbReference type="SAM" id="MobiDB-lite"/>
    </source>
</evidence>